<evidence type="ECO:0000256" key="1">
    <source>
        <dbReference type="SAM" id="Phobius"/>
    </source>
</evidence>
<protein>
    <submittedName>
        <fullName evidence="2">SoxR reducing system RseC family protein</fullName>
    </submittedName>
</protein>
<gene>
    <name evidence="2" type="ORF">IPJ38_11060</name>
</gene>
<name>A0A935MW85_9RHOO</name>
<dbReference type="EMBL" id="JADJMS010000021">
    <property type="protein sequence ID" value="MBK7415562.1"/>
    <property type="molecule type" value="Genomic_DNA"/>
</dbReference>
<evidence type="ECO:0000313" key="3">
    <source>
        <dbReference type="Proteomes" id="UP000739411"/>
    </source>
</evidence>
<dbReference type="PIRSF" id="PIRSF004923">
    <property type="entry name" value="RseC"/>
    <property type="match status" value="1"/>
</dbReference>
<dbReference type="InterPro" id="IPR007359">
    <property type="entry name" value="SigmaE_reg_RseC_MucC"/>
</dbReference>
<keyword evidence="1" id="KW-0812">Transmembrane</keyword>
<dbReference type="AlphaFoldDB" id="A0A935MW85"/>
<accession>A0A935MW85</accession>
<dbReference type="Pfam" id="PF04246">
    <property type="entry name" value="RseC_MucC"/>
    <property type="match status" value="1"/>
</dbReference>
<feature type="transmembrane region" description="Helical" evidence="1">
    <location>
        <begin position="83"/>
        <end position="100"/>
    </location>
</feature>
<keyword evidence="1" id="KW-1133">Transmembrane helix</keyword>
<proteinExistence type="predicted"/>
<keyword evidence="1" id="KW-0472">Membrane</keyword>
<feature type="transmembrane region" description="Helical" evidence="1">
    <location>
        <begin position="106"/>
        <end position="123"/>
    </location>
</feature>
<dbReference type="InterPro" id="IPR026268">
    <property type="entry name" value="RseC"/>
</dbReference>
<reference evidence="2 3" key="1">
    <citation type="submission" date="2020-10" db="EMBL/GenBank/DDBJ databases">
        <title>Connecting structure to function with the recovery of over 1000 high-quality activated sludge metagenome-assembled genomes encoding full-length rRNA genes using long-read sequencing.</title>
        <authorList>
            <person name="Singleton C.M."/>
            <person name="Petriglieri F."/>
            <person name="Kristensen J.M."/>
            <person name="Kirkegaard R.H."/>
            <person name="Michaelsen T.Y."/>
            <person name="Andersen M.H."/>
            <person name="Karst S.M."/>
            <person name="Dueholm M.S."/>
            <person name="Nielsen P.H."/>
            <person name="Albertsen M."/>
        </authorList>
    </citation>
    <scope>NUCLEOTIDE SEQUENCE [LARGE SCALE GENOMIC DNA]</scope>
    <source>
        <strain evidence="2">EsbW_18-Q3-R4-48_BATAC.463</strain>
    </source>
</reference>
<evidence type="ECO:0000313" key="2">
    <source>
        <dbReference type="EMBL" id="MBK7415562.1"/>
    </source>
</evidence>
<dbReference type="PANTHER" id="PTHR35867">
    <property type="entry name" value="PROTEIN RSEC"/>
    <property type="match status" value="1"/>
</dbReference>
<comment type="caution">
    <text evidence="2">The sequence shown here is derived from an EMBL/GenBank/DDBJ whole genome shotgun (WGS) entry which is preliminary data.</text>
</comment>
<dbReference type="Proteomes" id="UP000739411">
    <property type="component" value="Unassembled WGS sequence"/>
</dbReference>
<organism evidence="2 3">
    <name type="scientific">Candidatus Dechloromonas phosphorivorans</name>
    <dbReference type="NCBI Taxonomy" id="2899244"/>
    <lineage>
        <taxon>Bacteria</taxon>
        <taxon>Pseudomonadati</taxon>
        <taxon>Pseudomonadota</taxon>
        <taxon>Betaproteobacteria</taxon>
        <taxon>Rhodocyclales</taxon>
        <taxon>Azonexaceae</taxon>
        <taxon>Dechloromonas</taxon>
    </lineage>
</organism>
<sequence length="144" mass="15002">MTTEETTIRATVRTLDGDEALVEVEQGGCGRCHEDGGCGGQQLTQLFCTGPKNYRVANPHGAQVGDQVTVAIAAGTVRRTANLAYGLPLTVTIVGAAIGTQINGDAGAMIGALFGLVAAIYFIRHRAQARGGNLAARPYIISRF</sequence>
<dbReference type="PANTHER" id="PTHR35867:SF1">
    <property type="entry name" value="PROTEIN RSEC"/>
    <property type="match status" value="1"/>
</dbReference>